<feature type="compositionally biased region" description="Basic residues" evidence="1">
    <location>
        <begin position="16"/>
        <end position="28"/>
    </location>
</feature>
<dbReference type="RefSeq" id="XP_045281762.1">
    <property type="nucleotide sequence ID" value="XM_045426485.1"/>
</dbReference>
<evidence type="ECO:0000313" key="2">
    <source>
        <dbReference type="EMBL" id="OAT02035.1"/>
    </source>
</evidence>
<proteinExistence type="predicted"/>
<keyword evidence="3" id="KW-1185">Reference proteome</keyword>
<dbReference type="EMBL" id="EQ999979">
    <property type="protein sequence ID" value="OAT02035.1"/>
    <property type="molecule type" value="Genomic_DNA"/>
</dbReference>
<sequence length="117" mass="13005">MHVLLISSPQNQIHRGMLKKKMKKKKRDLKNPQDKMPSHPTQATKRSLLHADLLPLATIALPTNQHQPTPPSCSLPSVCSVSKYSTHLASHDPPADWTGLGWLVTSLQRTSGQRCMP</sequence>
<dbReference type="GeneID" id="69032240"/>
<accession>A0ABX2VY20</accession>
<name>A0ABX2VY20_AJEDR</name>
<organism evidence="2 3">
    <name type="scientific">Ajellomyces dermatitidis (strain ER-3 / ATCC MYA-2586)</name>
    <name type="common">Blastomyces dermatitidis</name>
    <dbReference type="NCBI Taxonomy" id="559297"/>
    <lineage>
        <taxon>Eukaryota</taxon>
        <taxon>Fungi</taxon>
        <taxon>Dikarya</taxon>
        <taxon>Ascomycota</taxon>
        <taxon>Pezizomycotina</taxon>
        <taxon>Eurotiomycetes</taxon>
        <taxon>Eurotiomycetidae</taxon>
        <taxon>Onygenales</taxon>
        <taxon>Ajellomycetaceae</taxon>
        <taxon>Blastomyces</taxon>
    </lineage>
</organism>
<reference evidence="3" key="1">
    <citation type="journal article" date="2015" name="PLoS Genet.">
        <title>The dynamic genome and transcriptome of the human fungal pathogen Blastomyces and close relative Emmonsia.</title>
        <authorList>
            <person name="Munoz J.F."/>
            <person name="Gauthier G.M."/>
            <person name="Desjardins C.A."/>
            <person name="Gallo J.E."/>
            <person name="Holder J."/>
            <person name="Sullivan T.D."/>
            <person name="Marty A.J."/>
            <person name="Carmen J.C."/>
            <person name="Chen Z."/>
            <person name="Ding L."/>
            <person name="Gujja S."/>
            <person name="Magrini V."/>
            <person name="Misas E."/>
            <person name="Mitreva M."/>
            <person name="Priest M."/>
            <person name="Saif S."/>
            <person name="Whiston E.A."/>
            <person name="Young S."/>
            <person name="Zeng Q."/>
            <person name="Goldman W.E."/>
            <person name="Mardis E.R."/>
            <person name="Taylor J.W."/>
            <person name="McEwen J.G."/>
            <person name="Clay O.K."/>
            <person name="Klein B.S."/>
            <person name="Cuomo C.A."/>
        </authorList>
    </citation>
    <scope>NUCLEOTIDE SEQUENCE [LARGE SCALE GENOMIC DNA]</scope>
    <source>
        <strain evidence="3">ER-3 / ATCC MYA-2586</strain>
    </source>
</reference>
<evidence type="ECO:0000256" key="1">
    <source>
        <dbReference type="SAM" id="MobiDB-lite"/>
    </source>
</evidence>
<gene>
    <name evidence="2" type="ORF">BDCG_17348</name>
</gene>
<protein>
    <submittedName>
        <fullName evidence="2">Uncharacterized protein</fullName>
    </submittedName>
</protein>
<evidence type="ECO:0000313" key="3">
    <source>
        <dbReference type="Proteomes" id="UP000002039"/>
    </source>
</evidence>
<dbReference type="Proteomes" id="UP000002039">
    <property type="component" value="Unassembled WGS sequence"/>
</dbReference>
<feature type="region of interest" description="Disordered" evidence="1">
    <location>
        <begin position="1"/>
        <end position="44"/>
    </location>
</feature>